<dbReference type="Gene3D" id="3.40.50.1240">
    <property type="entry name" value="Phosphoglycerate mutase-like"/>
    <property type="match status" value="1"/>
</dbReference>
<feature type="binding site" evidence="3">
    <location>
        <position position="86"/>
    </location>
    <ligand>
        <name>substrate</name>
    </ligand>
</feature>
<reference evidence="6 7" key="2">
    <citation type="journal article" date="2010" name="Stand. Genomic Sci.">
        <title>Complete genome sequence of Sebaldella termitidis type strain (NCTC 11300).</title>
        <authorList>
            <person name="Harmon-Smith M."/>
            <person name="Celia L."/>
            <person name="Chertkov O."/>
            <person name="Lapidus A."/>
            <person name="Copeland A."/>
            <person name="Glavina Del Rio T."/>
            <person name="Nolan M."/>
            <person name="Lucas S."/>
            <person name="Tice H."/>
            <person name="Cheng J.F."/>
            <person name="Han C."/>
            <person name="Detter J.C."/>
            <person name="Bruce D."/>
            <person name="Goodwin L."/>
            <person name="Pitluck S."/>
            <person name="Pati A."/>
            <person name="Liolios K."/>
            <person name="Ivanova N."/>
            <person name="Mavromatis K."/>
            <person name="Mikhailova N."/>
            <person name="Chen A."/>
            <person name="Palaniappan K."/>
            <person name="Land M."/>
            <person name="Hauser L."/>
            <person name="Chang Y.J."/>
            <person name="Jeffries C.D."/>
            <person name="Brettin T."/>
            <person name="Goker M."/>
            <person name="Beck B."/>
            <person name="Bristow J."/>
            <person name="Eisen J.A."/>
            <person name="Markowitz V."/>
            <person name="Hugenholtz P."/>
            <person name="Kyrpides N.C."/>
            <person name="Klenk H.P."/>
            <person name="Chen F."/>
        </authorList>
    </citation>
    <scope>NUCLEOTIDE SEQUENCE [LARGE SCALE GENOMIC DNA]</scope>
    <source>
        <strain evidence="7">ATCC 33386 / NCTC 11300</strain>
    </source>
</reference>
<dbReference type="PANTHER" id="PTHR46517:SF1">
    <property type="entry name" value="FRUCTOSE-2,6-BISPHOSPHATASE TIGAR"/>
    <property type="match status" value="1"/>
</dbReference>
<dbReference type="RefSeq" id="WP_012862887.1">
    <property type="nucleotide sequence ID" value="NC_013517.1"/>
</dbReference>
<protein>
    <submittedName>
        <fullName evidence="6">Phosphoglycerate mutase</fullName>
    </submittedName>
</protein>
<accession>D1AQP5</accession>
<dbReference type="KEGG" id="str:Sterm_3466"/>
<reference evidence="7" key="1">
    <citation type="submission" date="2009-09" db="EMBL/GenBank/DDBJ databases">
        <title>The complete chromosome of Sebaldella termitidis ATCC 33386.</title>
        <authorList>
            <consortium name="US DOE Joint Genome Institute (JGI-PGF)"/>
            <person name="Lucas S."/>
            <person name="Copeland A."/>
            <person name="Lapidus A."/>
            <person name="Glavina del Rio T."/>
            <person name="Dalin E."/>
            <person name="Tice H."/>
            <person name="Bruce D."/>
            <person name="Goodwin L."/>
            <person name="Pitluck S."/>
            <person name="Kyrpides N."/>
            <person name="Mavromatis K."/>
            <person name="Ivanova N."/>
            <person name="Mikhailova N."/>
            <person name="Sims D."/>
            <person name="Meincke L."/>
            <person name="Brettin T."/>
            <person name="Detter J.C."/>
            <person name="Han C."/>
            <person name="Larimer F."/>
            <person name="Land M."/>
            <person name="Hauser L."/>
            <person name="Markowitz V."/>
            <person name="Cheng J.F."/>
            <person name="Hugenholtz P."/>
            <person name="Woyke T."/>
            <person name="Wu D."/>
            <person name="Eisen J.A."/>
        </authorList>
    </citation>
    <scope>NUCLEOTIDE SEQUENCE [LARGE SCALE GENOMIC DNA]</scope>
    <source>
        <strain evidence="7">ATCC 33386 / NCTC 11300</strain>
    </source>
</reference>
<evidence type="ECO:0000256" key="1">
    <source>
        <dbReference type="ARBA" id="ARBA00022801"/>
    </source>
</evidence>
<evidence type="ECO:0000256" key="5">
    <source>
        <dbReference type="SAM" id="SignalP"/>
    </source>
</evidence>
<feature type="active site" description="Proton donor/acceptor" evidence="2">
    <location>
        <position position="113"/>
    </location>
</feature>
<dbReference type="InterPro" id="IPR051695">
    <property type="entry name" value="Phosphoglycerate_Mutase"/>
</dbReference>
<feature type="site" description="Transition state stabilizer" evidence="4">
    <location>
        <position position="205"/>
    </location>
</feature>
<feature type="binding site" evidence="3">
    <location>
        <begin position="36"/>
        <end position="43"/>
    </location>
    <ligand>
        <name>substrate</name>
    </ligand>
</feature>
<gene>
    <name evidence="6" type="ordered locus">Sterm_3466</name>
</gene>
<keyword evidence="7" id="KW-1185">Reference proteome</keyword>
<proteinExistence type="predicted"/>
<name>D1AQP5_SEBTE</name>
<feature type="signal peptide" evidence="5">
    <location>
        <begin position="1"/>
        <end position="21"/>
    </location>
</feature>
<keyword evidence="5" id="KW-0732">Signal</keyword>
<dbReference type="STRING" id="526218.Sterm_3466"/>
<dbReference type="Proteomes" id="UP000000845">
    <property type="component" value="Chromosome"/>
</dbReference>
<feature type="chain" id="PRO_5003020970" evidence="5">
    <location>
        <begin position="22"/>
        <end position="253"/>
    </location>
</feature>
<dbReference type="GO" id="GO:0043456">
    <property type="term" value="P:regulation of pentose-phosphate shunt"/>
    <property type="evidence" value="ECO:0007669"/>
    <property type="project" value="TreeGrafter"/>
</dbReference>
<dbReference type="GO" id="GO:0004331">
    <property type="term" value="F:fructose-2,6-bisphosphate 2-phosphatase activity"/>
    <property type="evidence" value="ECO:0007669"/>
    <property type="project" value="TreeGrafter"/>
</dbReference>
<dbReference type="InterPro" id="IPR029033">
    <property type="entry name" value="His_PPase_superfam"/>
</dbReference>
<dbReference type="eggNOG" id="COG0406">
    <property type="taxonomic scope" value="Bacteria"/>
</dbReference>
<dbReference type="HOGENOM" id="CLU_033323_9_0_0"/>
<evidence type="ECO:0000256" key="4">
    <source>
        <dbReference type="PIRSR" id="PIRSR613078-3"/>
    </source>
</evidence>
<sequence length="253" mass="28142">MKKKSFLVLFIFILTASILYGKTDKQDKAVYLYFIRHGKTMFNTTGQVQGWADSPLTDVGISQAEKAGKGLKNVVFRTAYSSDMGRARSTAKIILSENKNGKLEIKELTGLREWGYGGYEGRDDADLWTPLFKEKGIEFKADWSTWEELTAAMTDEEMANAIAKNDPTQTAENYDAIIKRSKEAVEQMVKETEMKGGGNALIVSHGSEIPTILSIYVPEQYKGESIGNCSLTIVKVQNGVYTLVKVGDVSYME</sequence>
<dbReference type="GO" id="GO:0005829">
    <property type="term" value="C:cytosol"/>
    <property type="evidence" value="ECO:0007669"/>
    <property type="project" value="TreeGrafter"/>
</dbReference>
<feature type="binding site" evidence="3">
    <location>
        <begin position="113"/>
        <end position="116"/>
    </location>
    <ligand>
        <name>substrate</name>
    </ligand>
</feature>
<keyword evidence="1" id="KW-0378">Hydrolase</keyword>
<evidence type="ECO:0000256" key="3">
    <source>
        <dbReference type="PIRSR" id="PIRSR613078-2"/>
    </source>
</evidence>
<evidence type="ECO:0000256" key="2">
    <source>
        <dbReference type="PIRSR" id="PIRSR613078-1"/>
    </source>
</evidence>
<evidence type="ECO:0000313" key="6">
    <source>
        <dbReference type="EMBL" id="ACZ10305.1"/>
    </source>
</evidence>
<organism evidence="6 7">
    <name type="scientific">Sebaldella termitidis (strain ATCC 33386 / NCTC 11300)</name>
    <dbReference type="NCBI Taxonomy" id="526218"/>
    <lineage>
        <taxon>Bacteria</taxon>
        <taxon>Fusobacteriati</taxon>
        <taxon>Fusobacteriota</taxon>
        <taxon>Fusobacteriia</taxon>
        <taxon>Fusobacteriales</taxon>
        <taxon>Leptotrichiaceae</taxon>
        <taxon>Sebaldella</taxon>
    </lineage>
</organism>
<dbReference type="Pfam" id="PF00300">
    <property type="entry name" value="His_Phos_1"/>
    <property type="match status" value="2"/>
</dbReference>
<dbReference type="PANTHER" id="PTHR46517">
    <property type="entry name" value="FRUCTOSE-2,6-BISPHOSPHATASE TIGAR"/>
    <property type="match status" value="1"/>
</dbReference>
<feature type="active site" description="Tele-phosphohistidine intermediate" evidence="2">
    <location>
        <position position="37"/>
    </location>
</feature>
<dbReference type="InterPro" id="IPR013078">
    <property type="entry name" value="His_Pase_superF_clade-1"/>
</dbReference>
<dbReference type="SUPFAM" id="SSF53254">
    <property type="entry name" value="Phosphoglycerate mutase-like"/>
    <property type="match status" value="1"/>
</dbReference>
<dbReference type="CDD" id="cd07067">
    <property type="entry name" value="HP_PGM_like"/>
    <property type="match status" value="1"/>
</dbReference>
<dbReference type="GO" id="GO:0045820">
    <property type="term" value="P:negative regulation of glycolytic process"/>
    <property type="evidence" value="ECO:0007669"/>
    <property type="project" value="TreeGrafter"/>
</dbReference>
<evidence type="ECO:0000313" key="7">
    <source>
        <dbReference type="Proteomes" id="UP000000845"/>
    </source>
</evidence>
<dbReference type="SMART" id="SM00855">
    <property type="entry name" value="PGAM"/>
    <property type="match status" value="1"/>
</dbReference>
<dbReference type="AlphaFoldDB" id="D1AQP5"/>
<dbReference type="EMBL" id="CP001739">
    <property type="protein sequence ID" value="ACZ10305.1"/>
    <property type="molecule type" value="Genomic_DNA"/>
</dbReference>